<keyword evidence="2" id="KW-0677">Repeat</keyword>
<keyword evidence="1" id="KW-0433">Leucine-rich repeat</keyword>
<feature type="compositionally biased region" description="Acidic residues" evidence="3">
    <location>
        <begin position="754"/>
        <end position="771"/>
    </location>
</feature>
<comment type="caution">
    <text evidence="4">The sequence shown here is derived from an EMBL/GenBank/DDBJ whole genome shotgun (WGS) entry which is preliminary data.</text>
</comment>
<feature type="compositionally biased region" description="Basic and acidic residues" evidence="3">
    <location>
        <begin position="1091"/>
        <end position="1111"/>
    </location>
</feature>
<dbReference type="InterPro" id="IPR052574">
    <property type="entry name" value="CDIRP"/>
</dbReference>
<feature type="region of interest" description="Disordered" evidence="3">
    <location>
        <begin position="25"/>
        <end position="64"/>
    </location>
</feature>
<feature type="region of interest" description="Disordered" evidence="3">
    <location>
        <begin position="119"/>
        <end position="245"/>
    </location>
</feature>
<feature type="compositionally biased region" description="Polar residues" evidence="3">
    <location>
        <begin position="137"/>
        <end position="154"/>
    </location>
</feature>
<evidence type="ECO:0008006" key="6">
    <source>
        <dbReference type="Google" id="ProtNLM"/>
    </source>
</evidence>
<feature type="compositionally biased region" description="Low complexity" evidence="3">
    <location>
        <begin position="30"/>
        <end position="39"/>
    </location>
</feature>
<feature type="compositionally biased region" description="Low complexity" evidence="3">
    <location>
        <begin position="775"/>
        <end position="785"/>
    </location>
</feature>
<dbReference type="EMBL" id="JAESVG020000004">
    <property type="protein sequence ID" value="KAG8627952.1"/>
    <property type="molecule type" value="Genomic_DNA"/>
</dbReference>
<dbReference type="InterPro" id="IPR032675">
    <property type="entry name" value="LRR_dom_sf"/>
</dbReference>
<dbReference type="PANTHER" id="PTHR47566">
    <property type="match status" value="1"/>
</dbReference>
<dbReference type="GO" id="GO:0061499">
    <property type="term" value="C:outer plaque of mitotic spindle pole body"/>
    <property type="evidence" value="ECO:0007669"/>
    <property type="project" value="TreeGrafter"/>
</dbReference>
<feature type="compositionally biased region" description="Basic and acidic residues" evidence="3">
    <location>
        <begin position="1045"/>
        <end position="1055"/>
    </location>
</feature>
<feature type="region of interest" description="Disordered" evidence="3">
    <location>
        <begin position="1026"/>
        <end position="1055"/>
    </location>
</feature>
<gene>
    <name evidence="4" type="ORF">KVT40_003825</name>
</gene>
<dbReference type="GO" id="GO:0035591">
    <property type="term" value="F:signaling adaptor activity"/>
    <property type="evidence" value="ECO:0007669"/>
    <property type="project" value="TreeGrafter"/>
</dbReference>
<accession>A0A8K0L2L0</accession>
<dbReference type="SMART" id="SM00365">
    <property type="entry name" value="LRR_SD22"/>
    <property type="match status" value="4"/>
</dbReference>
<dbReference type="OrthoDB" id="7451790at2759"/>
<dbReference type="GO" id="GO:1902412">
    <property type="term" value="P:regulation of mitotic cytokinesis"/>
    <property type="evidence" value="ECO:0007669"/>
    <property type="project" value="TreeGrafter"/>
</dbReference>
<dbReference type="PROSITE" id="PS51450">
    <property type="entry name" value="LRR"/>
    <property type="match status" value="5"/>
</dbReference>
<dbReference type="SUPFAM" id="SSF52058">
    <property type="entry name" value="L domain-like"/>
    <property type="match status" value="1"/>
</dbReference>
<feature type="compositionally biased region" description="Low complexity" evidence="3">
    <location>
        <begin position="176"/>
        <end position="185"/>
    </location>
</feature>
<feature type="compositionally biased region" description="Polar residues" evidence="3">
    <location>
        <begin position="994"/>
        <end position="1014"/>
    </location>
</feature>
<feature type="compositionally biased region" description="Low complexity" evidence="3">
    <location>
        <begin position="645"/>
        <end position="658"/>
    </location>
</feature>
<dbReference type="InterPro" id="IPR001611">
    <property type="entry name" value="Leu-rich_rpt"/>
</dbReference>
<feature type="compositionally biased region" description="Basic and acidic residues" evidence="3">
    <location>
        <begin position="576"/>
        <end position="588"/>
    </location>
</feature>
<dbReference type="SMART" id="SM00369">
    <property type="entry name" value="LRR_TYP"/>
    <property type="match status" value="6"/>
</dbReference>
<evidence type="ECO:0000256" key="2">
    <source>
        <dbReference type="ARBA" id="ARBA00022737"/>
    </source>
</evidence>
<feature type="region of interest" description="Disordered" evidence="3">
    <location>
        <begin position="1091"/>
        <end position="1113"/>
    </location>
</feature>
<dbReference type="Proteomes" id="UP000809789">
    <property type="component" value="Unassembled WGS sequence"/>
</dbReference>
<name>A0A8K0L2L0_9PEZI</name>
<protein>
    <recommendedName>
        <fullName evidence="6">Septation initiation network scaffold protein cdc11</fullName>
    </recommendedName>
</protein>
<feature type="region of interest" description="Disordered" evidence="3">
    <location>
        <begin position="375"/>
        <end position="410"/>
    </location>
</feature>
<feature type="compositionally biased region" description="Polar residues" evidence="3">
    <location>
        <begin position="1026"/>
        <end position="1043"/>
    </location>
</feature>
<sequence length="1712" mass="189407">MPGATQPWLADLPDEWVPQQAIACKTPRRSGSNSSVASSKPCTQIDNTSATSGRKGLSQLDDNAQNARTASVAVRNCDKTSTVNSVDSVVRYDTVERQSSPNKNAAPLTWRKRLVDGDLGYGDQTDLFGPSALENIFSPTKAPSSATKTPSRLQRCQAPPSSPPSLPPSMFKKQDSSFSFPSLSDPSEELNLDHEPQREGTPIPAEELENQDSGHSSIDDISFRSERSTTVNRKISGQTDAGDETFSPVIMGKHIMDGQVIYKPADAESIQAFHNSSVATSRTGVPGNPIPAIYQEDNSNDNLEGSIPLIESSLVPDNVIENTPPMTRLGSFVNTKRGGLSNYGSFKTRPLSPSASTTQLPSMVMQTIESRDFASKQMTGDENSHAGPQTPKRDAVSTVPDVPTPKSTKSPLKLFGAYDTFTNGKLLRRLSQLEGTGHIQSIRSTRHQQRSSQDLSNVSLQIPGKAESNARSKLNNFGEHELDEYDFEANISFPSVGSQEAREQSPEGSPGISPEGSPEPDALPPGARSPCMFHLEESEEAQETFGVKRKLSDRSSAKSGRSHAPMGMNGTTRRNPGNDEGKRLRDSPVKAPTPKRQRTLHALDLEMERLQLDDRSQDQYRLEQNPIPSIEIYGDSPDASLHAMTQPRPRNPTPNQQRWSEADEEEVEPLTSSPQMQTIREKIAESSLPGSMKLVSQTKAVANDLATFTLNVARNTDAGERKRSITTQDFLDEAMHIMSLIRARGRPTSGLGSVEEDNEHSAIEQDDEPDPTIERGSSVLRVSRPPSREGTAPGWRPRFLPQQDSRVASQLRKFQEQDDIDIIETTLHSLKLRGLMEEEEEYSELPDGSRADIRITGPLQREEDIDDNIPTAGSDQSAGFSTGRTQHSASSRKSDNVATLAPDAVAHLIPEQVAGMTFDRTLNRWVKEKQPKQQRSLEKLSHYAHSNLTSDDDPFGNIPDLTVDELHEMEQVKSSQSSKQATAKTNPDRGHARFSSQDDTTFARPNTGNDKQHSALKSSIMNGRSMLNSSQHQVETRATSWSTEHGPKQQHNEPLYEHLEDSEPFELESTPSPRRYVHTTADLRDFSNETASKWEHESDVEELPPRQEPQGHNRKVSFHAQTFRQRRSGPDVDQSEMSMVAELPDKRLVSVSFTVSRPIEVHDQQLSVPQHDMPSMILSDLPDFTIAEIDQQPGPTEQVLSGTVARHGLEVEGDRYALAVQQLVKALTDVKGDEPFWEDIKQLSLSKQGLDTLHGLEEFCTRLQQLDISGNTVSQLDGAPLAIRWLNASHNALSSLTAWNRLIHLQYLDISHNEITDLNGLGCLIHLRELKASHNRITSLDGLMDVEGLLKLDVSNNEIETVDFAHCHWDRLETLDLSSNGLRQCARMENLTALKRLSISDNKLSQLYLTSDVSSPSAVRYLSASNNELSTLDLTPLPSLRYLDLDDNMISSLPGLNALKSIDTISLRRQGNSDGSLWRTVFSAAIHARSVHLSGNGLPSELEVDATQNTVAHLELAACGLLGLPKDFGLHFPNLSYLNLNFNALKDIRPLLNIQPLQQVHLAGNRLGRLRKCVETLAHLPALVNVDVRDNPINLGFYPALGTADQETQIVKAVALPQPRKGQSTCMTEVQRAKEARYLLPDIADDKDSAHKKLMDEDTRIRRRVHEILIASSCHGLKILDGVHMDRAVIMKRDQAWERLKELGILKPKHVT</sequence>
<evidence type="ECO:0000256" key="1">
    <source>
        <dbReference type="ARBA" id="ARBA00022614"/>
    </source>
</evidence>
<feature type="region of interest" description="Disordered" evidence="3">
    <location>
        <begin position="859"/>
        <end position="896"/>
    </location>
</feature>
<evidence type="ECO:0000256" key="3">
    <source>
        <dbReference type="SAM" id="MobiDB-lite"/>
    </source>
</evidence>
<feature type="region of interest" description="Disordered" evidence="3">
    <location>
        <begin position="626"/>
        <end position="677"/>
    </location>
</feature>
<dbReference type="InterPro" id="IPR003591">
    <property type="entry name" value="Leu-rich_rpt_typical-subtyp"/>
</dbReference>
<dbReference type="PANTHER" id="PTHR47566:SF1">
    <property type="entry name" value="PROTEIN NUD1"/>
    <property type="match status" value="1"/>
</dbReference>
<feature type="compositionally biased region" description="Polar residues" evidence="3">
    <location>
        <begin position="228"/>
        <end position="239"/>
    </location>
</feature>
<keyword evidence="5" id="KW-1185">Reference proteome</keyword>
<feature type="compositionally biased region" description="Low complexity" evidence="3">
    <location>
        <begin position="973"/>
        <end position="985"/>
    </location>
</feature>
<proteinExistence type="predicted"/>
<dbReference type="SMART" id="SM00364">
    <property type="entry name" value="LRR_BAC"/>
    <property type="match status" value="6"/>
</dbReference>
<dbReference type="Gene3D" id="3.80.10.10">
    <property type="entry name" value="Ribonuclease Inhibitor"/>
    <property type="match status" value="2"/>
</dbReference>
<dbReference type="GO" id="GO:0031028">
    <property type="term" value="P:septation initiation signaling"/>
    <property type="evidence" value="ECO:0007669"/>
    <property type="project" value="TreeGrafter"/>
</dbReference>
<feature type="compositionally biased region" description="Polar residues" evidence="3">
    <location>
        <begin position="40"/>
        <end position="52"/>
    </location>
</feature>
<evidence type="ECO:0000313" key="5">
    <source>
        <dbReference type="Proteomes" id="UP000809789"/>
    </source>
</evidence>
<organism evidence="4 5">
    <name type="scientific">Elsinoe batatas</name>
    <dbReference type="NCBI Taxonomy" id="2601811"/>
    <lineage>
        <taxon>Eukaryota</taxon>
        <taxon>Fungi</taxon>
        <taxon>Dikarya</taxon>
        <taxon>Ascomycota</taxon>
        <taxon>Pezizomycotina</taxon>
        <taxon>Dothideomycetes</taxon>
        <taxon>Dothideomycetidae</taxon>
        <taxon>Myriangiales</taxon>
        <taxon>Elsinoaceae</taxon>
        <taxon>Elsinoe</taxon>
    </lineage>
</organism>
<feature type="compositionally biased region" description="Polar residues" evidence="3">
    <location>
        <begin position="871"/>
        <end position="891"/>
    </location>
</feature>
<feature type="region of interest" description="Disordered" evidence="3">
    <location>
        <begin position="746"/>
        <end position="801"/>
    </location>
</feature>
<feature type="compositionally biased region" description="Basic and acidic residues" evidence="3">
    <location>
        <begin position="217"/>
        <end position="227"/>
    </location>
</feature>
<reference evidence="4" key="1">
    <citation type="submission" date="2021-07" db="EMBL/GenBank/DDBJ databases">
        <title>Elsinoe batatas strain:CRI-CJ2 Genome sequencing and assembly.</title>
        <authorList>
            <person name="Huang L."/>
        </authorList>
    </citation>
    <scope>NUCLEOTIDE SEQUENCE</scope>
    <source>
        <strain evidence="4">CRI-CJ2</strain>
    </source>
</reference>
<evidence type="ECO:0000313" key="4">
    <source>
        <dbReference type="EMBL" id="KAG8627952.1"/>
    </source>
</evidence>
<feature type="region of interest" description="Disordered" evidence="3">
    <location>
        <begin position="969"/>
        <end position="1014"/>
    </location>
</feature>
<feature type="region of interest" description="Disordered" evidence="3">
    <location>
        <begin position="496"/>
        <end position="603"/>
    </location>
</feature>
<feature type="compositionally biased region" description="Low complexity" evidence="3">
    <location>
        <begin position="506"/>
        <end position="520"/>
    </location>
</feature>